<dbReference type="InterPro" id="IPR009339">
    <property type="entry name" value="DUF998"/>
</dbReference>
<feature type="transmembrane region" description="Helical" evidence="1">
    <location>
        <begin position="87"/>
        <end position="105"/>
    </location>
</feature>
<evidence type="ECO:0000256" key="1">
    <source>
        <dbReference type="SAM" id="Phobius"/>
    </source>
</evidence>
<dbReference type="Proteomes" id="UP000549971">
    <property type="component" value="Unassembled WGS sequence"/>
</dbReference>
<dbReference type="EMBL" id="JACHMY010000001">
    <property type="protein sequence ID" value="MBB5833617.1"/>
    <property type="molecule type" value="Genomic_DNA"/>
</dbReference>
<evidence type="ECO:0000313" key="2">
    <source>
        <dbReference type="EMBL" id="MBB5833617.1"/>
    </source>
</evidence>
<keyword evidence="1" id="KW-0812">Transmembrane</keyword>
<dbReference type="RefSeq" id="WP_184793484.1">
    <property type="nucleotide sequence ID" value="NZ_JACHMY010000001.1"/>
</dbReference>
<gene>
    <name evidence="2" type="ORF">HDA39_000351</name>
</gene>
<keyword evidence="1" id="KW-1133">Transmembrane helix</keyword>
<dbReference type="Pfam" id="PF06197">
    <property type="entry name" value="DUF998"/>
    <property type="match status" value="1"/>
</dbReference>
<comment type="caution">
    <text evidence="2">The sequence shown here is derived from an EMBL/GenBank/DDBJ whole genome shotgun (WGS) entry which is preliminary data.</text>
</comment>
<sequence>MSTATITAPKVETLGALALAGPLWAVVALGQAATRDGFDLTRHPLSMLSTGSLGWLQITNFVVAGALAIVGARGIGWATGSKWAPRLVTAYGVGYILAGVFVLDAGDGFPAGTPLGAPATISWHAIAHLLAGTIAFAALTAVLFVLGRFFARRGERGWAWVARSGGAAVILADVASMAGVPAASAVLATGVIYAMLILSGAALKLRGEQAAA</sequence>
<feature type="transmembrane region" description="Helical" evidence="1">
    <location>
        <begin position="54"/>
        <end position="75"/>
    </location>
</feature>
<organism evidence="2 3">
    <name type="scientific">Kribbella italica</name>
    <dbReference type="NCBI Taxonomy" id="1540520"/>
    <lineage>
        <taxon>Bacteria</taxon>
        <taxon>Bacillati</taxon>
        <taxon>Actinomycetota</taxon>
        <taxon>Actinomycetes</taxon>
        <taxon>Propionibacteriales</taxon>
        <taxon>Kribbellaceae</taxon>
        <taxon>Kribbella</taxon>
    </lineage>
</organism>
<proteinExistence type="predicted"/>
<reference evidence="2 3" key="1">
    <citation type="submission" date="2020-08" db="EMBL/GenBank/DDBJ databases">
        <title>Sequencing the genomes of 1000 actinobacteria strains.</title>
        <authorList>
            <person name="Klenk H.-P."/>
        </authorList>
    </citation>
    <scope>NUCLEOTIDE SEQUENCE [LARGE SCALE GENOMIC DNA]</scope>
    <source>
        <strain evidence="2 3">DSM 28967</strain>
    </source>
</reference>
<feature type="transmembrane region" description="Helical" evidence="1">
    <location>
        <begin position="182"/>
        <end position="203"/>
    </location>
</feature>
<feature type="transmembrane region" description="Helical" evidence="1">
    <location>
        <begin position="158"/>
        <end position="176"/>
    </location>
</feature>
<dbReference type="AlphaFoldDB" id="A0A7W9J0Y1"/>
<protein>
    <recommendedName>
        <fullName evidence="4">DUF998 domain-containing protein</fullName>
    </recommendedName>
</protein>
<keyword evidence="3" id="KW-1185">Reference proteome</keyword>
<accession>A0A7W9J0Y1</accession>
<keyword evidence="1" id="KW-0472">Membrane</keyword>
<feature type="transmembrane region" description="Helical" evidence="1">
    <location>
        <begin position="125"/>
        <end position="146"/>
    </location>
</feature>
<evidence type="ECO:0000313" key="3">
    <source>
        <dbReference type="Proteomes" id="UP000549971"/>
    </source>
</evidence>
<name>A0A7W9J0Y1_9ACTN</name>
<evidence type="ECO:0008006" key="4">
    <source>
        <dbReference type="Google" id="ProtNLM"/>
    </source>
</evidence>